<protein>
    <submittedName>
        <fullName evidence="1">Uncharacterized protein</fullName>
    </submittedName>
</protein>
<evidence type="ECO:0000313" key="1">
    <source>
        <dbReference type="EMBL" id="KAG6949756.1"/>
    </source>
</evidence>
<dbReference type="EMBL" id="JAENGY010001387">
    <property type="protein sequence ID" value="KAG6949756.1"/>
    <property type="molecule type" value="Genomic_DNA"/>
</dbReference>
<accession>A0A8J5M391</accession>
<dbReference type="AlphaFoldDB" id="A0A8J5M391"/>
<name>A0A8J5M391_9STRA</name>
<dbReference type="Proteomes" id="UP000709295">
    <property type="component" value="Unassembled WGS sequence"/>
</dbReference>
<organism evidence="1 2">
    <name type="scientific">Phytophthora aleatoria</name>
    <dbReference type="NCBI Taxonomy" id="2496075"/>
    <lineage>
        <taxon>Eukaryota</taxon>
        <taxon>Sar</taxon>
        <taxon>Stramenopiles</taxon>
        <taxon>Oomycota</taxon>
        <taxon>Peronosporomycetes</taxon>
        <taxon>Peronosporales</taxon>
        <taxon>Peronosporaceae</taxon>
        <taxon>Phytophthora</taxon>
    </lineage>
</organism>
<gene>
    <name evidence="1" type="ORF">JG688_00014493</name>
</gene>
<reference evidence="1" key="1">
    <citation type="submission" date="2021-01" db="EMBL/GenBank/DDBJ databases">
        <title>Phytophthora aleatoria, a newly-described species from Pinus radiata is distinct from Phytophthora cactorum isolates based on comparative genomics.</title>
        <authorList>
            <person name="Mcdougal R."/>
            <person name="Panda P."/>
            <person name="Williams N."/>
            <person name="Studholme D.J."/>
        </authorList>
    </citation>
    <scope>NUCLEOTIDE SEQUENCE</scope>
    <source>
        <strain evidence="1">NZFS 4037</strain>
    </source>
</reference>
<sequence length="230" mass="25488">MALRMSTENNMTLYEILALPASQSKTIFNSIMNPDDDQTDRIQLRFICFIGMTVVISRKHPRLEDVEIIANGTAGSIVGFAPSIQNSTCRVTKVEGAVIYEVQTLPELILVRVHDCQDTLVNGFPPGVIGIPALNAQVKLKHVKYVSRSSITVQLFAIVPGTTFSCKTCKDGITVTTLERLGVRTQSEYVALLRTIALNKLTLTEEITPEYIANFKPPHETITECKDFKT</sequence>
<comment type="caution">
    <text evidence="1">The sequence shown here is derived from an EMBL/GenBank/DDBJ whole genome shotgun (WGS) entry which is preliminary data.</text>
</comment>
<evidence type="ECO:0000313" key="2">
    <source>
        <dbReference type="Proteomes" id="UP000709295"/>
    </source>
</evidence>
<keyword evidence="2" id="KW-1185">Reference proteome</keyword>
<proteinExistence type="predicted"/>